<dbReference type="GO" id="GO:0005886">
    <property type="term" value="C:plasma membrane"/>
    <property type="evidence" value="ECO:0007669"/>
    <property type="project" value="TreeGrafter"/>
</dbReference>
<feature type="transmembrane region" description="Helical" evidence="8">
    <location>
        <begin position="43"/>
        <end position="66"/>
    </location>
</feature>
<comment type="similarity">
    <text evidence="2 7">Belongs to the sodium:solute symporter (SSF) (TC 2.A.21) family.</text>
</comment>
<dbReference type="GO" id="GO:0022857">
    <property type="term" value="F:transmembrane transporter activity"/>
    <property type="evidence" value="ECO:0007669"/>
    <property type="project" value="InterPro"/>
</dbReference>
<dbReference type="CDD" id="cd10322">
    <property type="entry name" value="SLC5sbd"/>
    <property type="match status" value="1"/>
</dbReference>
<evidence type="ECO:0000256" key="5">
    <source>
        <dbReference type="ARBA" id="ARBA00022989"/>
    </source>
</evidence>
<evidence type="ECO:0000256" key="2">
    <source>
        <dbReference type="ARBA" id="ARBA00006434"/>
    </source>
</evidence>
<evidence type="ECO:0000313" key="12">
    <source>
        <dbReference type="Proteomes" id="UP000319578"/>
    </source>
</evidence>
<dbReference type="STRING" id="54915.ADS79_04845"/>
<evidence type="ECO:0000256" key="4">
    <source>
        <dbReference type="ARBA" id="ARBA00022692"/>
    </source>
</evidence>
<dbReference type="EMBL" id="LGIQ01000005">
    <property type="protein sequence ID" value="KNB73294.1"/>
    <property type="molecule type" value="Genomic_DNA"/>
</dbReference>
<protein>
    <submittedName>
        <fullName evidence="10">Sodium:solute symporter</fullName>
    </submittedName>
    <submittedName>
        <fullName evidence="9">Symporter YhjB</fullName>
    </submittedName>
</protein>
<feature type="transmembrane region" description="Helical" evidence="8">
    <location>
        <begin position="6"/>
        <end position="22"/>
    </location>
</feature>
<evidence type="ECO:0000256" key="6">
    <source>
        <dbReference type="ARBA" id="ARBA00023136"/>
    </source>
</evidence>
<evidence type="ECO:0000256" key="1">
    <source>
        <dbReference type="ARBA" id="ARBA00004141"/>
    </source>
</evidence>
<feature type="transmembrane region" description="Helical" evidence="8">
    <location>
        <begin position="233"/>
        <end position="250"/>
    </location>
</feature>
<evidence type="ECO:0000256" key="7">
    <source>
        <dbReference type="RuleBase" id="RU362091"/>
    </source>
</evidence>
<keyword evidence="12" id="KW-1185">Reference proteome</keyword>
<dbReference type="AlphaFoldDB" id="A0A0K9YX39"/>
<reference evidence="9 12" key="3">
    <citation type="submission" date="2019-06" db="EMBL/GenBank/DDBJ databases">
        <title>Whole genome shotgun sequence of Brevibacillus reuszeri NBRC 15719.</title>
        <authorList>
            <person name="Hosoyama A."/>
            <person name="Uohara A."/>
            <person name="Ohji S."/>
            <person name="Ichikawa N."/>
        </authorList>
    </citation>
    <scope>NUCLEOTIDE SEQUENCE [LARGE SCALE GENOMIC DNA]</scope>
    <source>
        <strain evidence="9 12">NBRC 15719</strain>
    </source>
</reference>
<dbReference type="InterPro" id="IPR038377">
    <property type="entry name" value="Na/Glc_symporter_sf"/>
</dbReference>
<proteinExistence type="inferred from homology"/>
<dbReference type="Pfam" id="PF00474">
    <property type="entry name" value="SSF"/>
    <property type="match status" value="1"/>
</dbReference>
<evidence type="ECO:0000256" key="3">
    <source>
        <dbReference type="ARBA" id="ARBA00022448"/>
    </source>
</evidence>
<organism evidence="10 11">
    <name type="scientific">Brevibacillus reuszeri</name>
    <dbReference type="NCBI Taxonomy" id="54915"/>
    <lineage>
        <taxon>Bacteria</taxon>
        <taxon>Bacillati</taxon>
        <taxon>Bacillota</taxon>
        <taxon>Bacilli</taxon>
        <taxon>Bacillales</taxon>
        <taxon>Paenibacillaceae</taxon>
        <taxon>Brevibacillus</taxon>
    </lineage>
</organism>
<feature type="transmembrane region" description="Helical" evidence="8">
    <location>
        <begin position="389"/>
        <end position="410"/>
    </location>
</feature>
<feature type="transmembrane region" description="Helical" evidence="8">
    <location>
        <begin position="151"/>
        <end position="172"/>
    </location>
</feature>
<feature type="transmembrane region" description="Helical" evidence="8">
    <location>
        <begin position="72"/>
        <end position="91"/>
    </location>
</feature>
<dbReference type="RefSeq" id="WP_049737291.1">
    <property type="nucleotide sequence ID" value="NZ_BJON01000008.1"/>
</dbReference>
<accession>A0A0K9YX39</accession>
<feature type="transmembrane region" description="Helical" evidence="8">
    <location>
        <begin position="459"/>
        <end position="477"/>
    </location>
</feature>
<dbReference type="InterPro" id="IPR001734">
    <property type="entry name" value="Na/solute_symporter"/>
</dbReference>
<feature type="transmembrane region" description="Helical" evidence="8">
    <location>
        <begin position="317"/>
        <end position="343"/>
    </location>
</feature>
<dbReference type="Proteomes" id="UP000319578">
    <property type="component" value="Unassembled WGS sequence"/>
</dbReference>
<evidence type="ECO:0000256" key="8">
    <source>
        <dbReference type="SAM" id="Phobius"/>
    </source>
</evidence>
<reference evidence="11" key="1">
    <citation type="submission" date="2015-07" db="EMBL/GenBank/DDBJ databases">
        <title>Genome sequencing project for genomic taxonomy and phylogenomics of Bacillus-like bacteria.</title>
        <authorList>
            <person name="Liu B."/>
            <person name="Wang J."/>
            <person name="Zhu Y."/>
            <person name="Liu G."/>
            <person name="Chen Q."/>
            <person name="Chen Z."/>
            <person name="Lan J."/>
            <person name="Che J."/>
            <person name="Ge C."/>
            <person name="Shi H."/>
            <person name="Pan Z."/>
            <person name="Liu X."/>
        </authorList>
    </citation>
    <scope>NUCLEOTIDE SEQUENCE [LARGE SCALE GENOMIC DNA]</scope>
    <source>
        <strain evidence="11">DSM 9887</strain>
    </source>
</reference>
<dbReference type="OrthoDB" id="9810181at2"/>
<keyword evidence="5 8" id="KW-1133">Transmembrane helix</keyword>
<keyword evidence="3" id="KW-0813">Transport</keyword>
<reference evidence="10" key="2">
    <citation type="submission" date="2015-07" db="EMBL/GenBank/DDBJ databases">
        <title>MeaNS - Measles Nucleotide Surveillance Program.</title>
        <authorList>
            <person name="Tran T."/>
            <person name="Druce J."/>
        </authorList>
    </citation>
    <scope>NUCLEOTIDE SEQUENCE</scope>
    <source>
        <strain evidence="10">DSM 9887</strain>
    </source>
</reference>
<comment type="subcellular location">
    <subcellularLocation>
        <location evidence="1">Membrane</location>
        <topology evidence="1">Multi-pass membrane protein</topology>
    </subcellularLocation>
</comment>
<name>A0A0K9YX39_9BACL</name>
<evidence type="ECO:0000313" key="11">
    <source>
        <dbReference type="Proteomes" id="UP000036834"/>
    </source>
</evidence>
<dbReference type="Gene3D" id="1.20.1730.10">
    <property type="entry name" value="Sodium/glucose cotransporter"/>
    <property type="match status" value="1"/>
</dbReference>
<feature type="transmembrane region" description="Helical" evidence="8">
    <location>
        <begin position="118"/>
        <end position="139"/>
    </location>
</feature>
<keyword evidence="6 8" id="KW-0472">Membrane</keyword>
<sequence>MNSAMIIIFGVLLLSLFLGIMARRGKNMDMEQWAIGGRGFGSMFVFLLLAGETYSIFTLLGTSGLAYSKGAVGFYLIAFTTLGAITSYWLLPPVWRYAKKHNLVSQSEFFASKYNSPILGVFITIVGVVALVPYIVLLFKSMGILVSATSYGAISPTVAIWFGMIALVVYVMISGIHGSAWTSIVKDILIFFVILFLGVYLPLHYHGSFQHMFEAVNVAKEGFLTLPDKGMSLSWFISTVAISAFGYFMWPHNAPTIFAAKNARSFRTNAILLPLYAIMILFVYFVGFTAIVQVPGLQGADGDYALLKLSMKSFDPWFVGIIGATGLLATLVPGSMMLMSAATMLTKNVYGYMFPKAEGKNSAMVAKLFVIALSLVCTLMALGENNTLATLYLTSFSLVTQLAPALYCSLMKRNFVTKQGAFLGIFSGVGIVVYMTFTKTTMAMLFAGMPQWIQDLNNGVFALVVNIFVMVVVSLVTKKAADAERLTQVSETMK</sequence>
<evidence type="ECO:0000313" key="9">
    <source>
        <dbReference type="EMBL" id="GED68340.1"/>
    </source>
</evidence>
<feature type="transmembrane region" description="Helical" evidence="8">
    <location>
        <begin position="422"/>
        <end position="447"/>
    </location>
</feature>
<feature type="transmembrane region" description="Helical" evidence="8">
    <location>
        <begin position="271"/>
        <end position="297"/>
    </location>
</feature>
<keyword evidence="4 8" id="KW-0812">Transmembrane</keyword>
<feature type="transmembrane region" description="Helical" evidence="8">
    <location>
        <begin position="184"/>
        <end position="203"/>
    </location>
</feature>
<dbReference type="PANTHER" id="PTHR48086">
    <property type="entry name" value="SODIUM/PROLINE SYMPORTER-RELATED"/>
    <property type="match status" value="1"/>
</dbReference>
<dbReference type="InterPro" id="IPR050277">
    <property type="entry name" value="Sodium:Solute_Symporter"/>
</dbReference>
<evidence type="ECO:0000313" key="10">
    <source>
        <dbReference type="EMBL" id="KNB73294.1"/>
    </source>
</evidence>
<dbReference type="PANTHER" id="PTHR48086:SF8">
    <property type="entry name" value="MONOCARBOXYLIC ACID PERMEASE"/>
    <property type="match status" value="1"/>
</dbReference>
<comment type="caution">
    <text evidence="10">The sequence shown here is derived from an EMBL/GenBank/DDBJ whole genome shotgun (WGS) entry which is preliminary data.</text>
</comment>
<dbReference type="PATRIC" id="fig|54915.3.peg.6363"/>
<dbReference type="Proteomes" id="UP000036834">
    <property type="component" value="Unassembled WGS sequence"/>
</dbReference>
<gene>
    <name evidence="9" type="primary">yhjB_3</name>
    <name evidence="10" type="ORF">ADS79_04845</name>
    <name evidence="9" type="ORF">BRE01_20420</name>
</gene>
<dbReference type="EMBL" id="BJON01000008">
    <property type="protein sequence ID" value="GED68340.1"/>
    <property type="molecule type" value="Genomic_DNA"/>
</dbReference>
<dbReference type="PROSITE" id="PS50283">
    <property type="entry name" value="NA_SOLUT_SYMP_3"/>
    <property type="match status" value="1"/>
</dbReference>
<feature type="transmembrane region" description="Helical" evidence="8">
    <location>
        <begin position="364"/>
        <end position="383"/>
    </location>
</feature>